<sequence>MLNGATISPAAATLISFLLAHINDQLTDICAPAWLPEYDYIIVGAGSAGAVLANRLSEDPNTKVLLLEAGIREPLLSEMPFAAAALQMSEIDWAYKTVPQKNACLGMKDQRSAWPRGKVLGGCSTINYMLYVRGNKRDYDQWAQNGCTGWSWSKVFPYFLKSEDNSDPAYAKNGFHSTGGYLTVSSPPILTTISRDFIKAGEYLGYPTGDYNGAIQSVFAYPQGTTRDGRRCSTSKAFLHPAAKRPNLHILTQAHVTKILIRPSPINSNAPEAYGVEFRRKSELHKVYARREVVVSAGAVNSPQLLMLSGIGPAEHLKFFKIPVVADLPVGDNLQDHIFTGVYFKVSPMPGGRGMPSNLTAEDVYEYFAEKRGRMTTLGGVEAFGFIKTNATNPADDWPDYQIHMAPDAIATGKALMDKMSVTDTYMGKFLAPYSVHESMVFFPVMLRPKSRGTIRLRSTDPMDAPLIDPKYYSHPDDLRSMVDAMKICLALGQTPPLQRHRAEPYKSLVPGCERFKLYSDDYLACMARTFTATLYHPAGSCRMGRKDDPRTVVDPKLRVKGVARLRVADASIMPTIVSGNTNAPTIMIGERAADLIKGGY</sequence>
<name>A0A6G1SCQ7_9ACAR</name>
<feature type="signal peptide" evidence="3">
    <location>
        <begin position="1"/>
        <end position="20"/>
    </location>
</feature>
<dbReference type="Gene3D" id="3.30.560.10">
    <property type="entry name" value="Glucose Oxidase, domain 3"/>
    <property type="match status" value="1"/>
</dbReference>
<keyword evidence="2" id="KW-0274">FAD</keyword>
<dbReference type="InterPro" id="IPR000172">
    <property type="entry name" value="GMC_OxRdtase_N"/>
</dbReference>
<evidence type="ECO:0000256" key="2">
    <source>
        <dbReference type="PIRSR" id="PIRSR000137-2"/>
    </source>
</evidence>
<evidence type="ECO:0000313" key="5">
    <source>
        <dbReference type="EMBL" id="MDE48275.1"/>
    </source>
</evidence>
<protein>
    <submittedName>
        <fullName evidence="5">Glucose dehydrogenase</fullName>
    </submittedName>
</protein>
<dbReference type="Pfam" id="PF00732">
    <property type="entry name" value="GMC_oxred_N"/>
    <property type="match status" value="1"/>
</dbReference>
<dbReference type="InterPro" id="IPR012132">
    <property type="entry name" value="GMC_OxRdtase"/>
</dbReference>
<feature type="domain" description="Glucose-methanol-choline oxidoreductase N-terminal" evidence="4">
    <location>
        <begin position="298"/>
        <end position="312"/>
    </location>
</feature>
<dbReference type="Pfam" id="PF05199">
    <property type="entry name" value="GMC_oxred_C"/>
    <property type="match status" value="1"/>
</dbReference>
<dbReference type="SUPFAM" id="SSF51905">
    <property type="entry name" value="FAD/NAD(P)-binding domain"/>
    <property type="match status" value="1"/>
</dbReference>
<reference evidence="5" key="1">
    <citation type="submission" date="2018-10" db="EMBL/GenBank/DDBJ databases">
        <title>Transcriptome assembly of Aceria tosichella (Wheat curl mite) Type 2.</title>
        <authorList>
            <person name="Scully E.D."/>
            <person name="Geib S.M."/>
            <person name="Palmer N.A."/>
            <person name="Gupta A.K."/>
            <person name="Sarath G."/>
            <person name="Tatineni S."/>
        </authorList>
    </citation>
    <scope>NUCLEOTIDE SEQUENCE</scope>
    <source>
        <strain evidence="5">LincolnNE</strain>
    </source>
</reference>
<dbReference type="EMBL" id="GGYP01003504">
    <property type="protein sequence ID" value="MDE48275.1"/>
    <property type="molecule type" value="Transcribed_RNA"/>
</dbReference>
<dbReference type="Gene3D" id="3.50.50.60">
    <property type="entry name" value="FAD/NAD(P)-binding domain"/>
    <property type="match status" value="1"/>
</dbReference>
<feature type="binding site" evidence="2">
    <location>
        <position position="256"/>
    </location>
    <ligand>
        <name>FAD</name>
        <dbReference type="ChEBI" id="CHEBI:57692"/>
    </ligand>
</feature>
<dbReference type="AlphaFoldDB" id="A0A6G1SCQ7"/>
<dbReference type="PIRSF" id="PIRSF000137">
    <property type="entry name" value="Alcohol_oxidase"/>
    <property type="match status" value="1"/>
</dbReference>
<feature type="chain" id="PRO_5026220813" evidence="3">
    <location>
        <begin position="21"/>
        <end position="601"/>
    </location>
</feature>
<dbReference type="GO" id="GO:0050660">
    <property type="term" value="F:flavin adenine dinucleotide binding"/>
    <property type="evidence" value="ECO:0007669"/>
    <property type="project" value="InterPro"/>
</dbReference>
<keyword evidence="2" id="KW-0285">Flavoprotein</keyword>
<organism evidence="5">
    <name type="scientific">Aceria tosichella</name>
    <name type="common">wheat curl mite</name>
    <dbReference type="NCBI Taxonomy" id="561515"/>
    <lineage>
        <taxon>Eukaryota</taxon>
        <taxon>Metazoa</taxon>
        <taxon>Ecdysozoa</taxon>
        <taxon>Arthropoda</taxon>
        <taxon>Chelicerata</taxon>
        <taxon>Arachnida</taxon>
        <taxon>Acari</taxon>
        <taxon>Acariformes</taxon>
        <taxon>Trombidiformes</taxon>
        <taxon>Prostigmata</taxon>
        <taxon>Eupodina</taxon>
        <taxon>Eriophyoidea</taxon>
        <taxon>Eriophyidae</taxon>
        <taxon>Eriophyinae</taxon>
        <taxon>Aceriini</taxon>
        <taxon>Aceria</taxon>
    </lineage>
</organism>
<dbReference type="InterPro" id="IPR036188">
    <property type="entry name" value="FAD/NAD-bd_sf"/>
</dbReference>
<dbReference type="PANTHER" id="PTHR11552">
    <property type="entry name" value="GLUCOSE-METHANOL-CHOLINE GMC OXIDOREDUCTASE"/>
    <property type="match status" value="1"/>
</dbReference>
<dbReference type="InterPro" id="IPR007867">
    <property type="entry name" value="GMC_OxRtase_C"/>
</dbReference>
<gene>
    <name evidence="5" type="primary">Gld_1</name>
    <name evidence="5" type="ORF">g.20721</name>
</gene>
<evidence type="ECO:0000259" key="4">
    <source>
        <dbReference type="PROSITE" id="PS00624"/>
    </source>
</evidence>
<dbReference type="PANTHER" id="PTHR11552:SF227">
    <property type="entry name" value="GLUCOSE DEHYDROGENASE [FAD, QUINONE]-LIKE PROTEIN"/>
    <property type="match status" value="1"/>
</dbReference>
<keyword evidence="3" id="KW-0732">Signal</keyword>
<dbReference type="GO" id="GO:0016614">
    <property type="term" value="F:oxidoreductase activity, acting on CH-OH group of donors"/>
    <property type="evidence" value="ECO:0007669"/>
    <property type="project" value="InterPro"/>
</dbReference>
<feature type="binding site" evidence="2">
    <location>
        <position position="119"/>
    </location>
    <ligand>
        <name>FAD</name>
        <dbReference type="ChEBI" id="CHEBI:57692"/>
    </ligand>
</feature>
<dbReference type="SUPFAM" id="SSF54373">
    <property type="entry name" value="FAD-linked reductases, C-terminal domain"/>
    <property type="match status" value="1"/>
</dbReference>
<proteinExistence type="inferred from homology"/>
<evidence type="ECO:0000256" key="1">
    <source>
        <dbReference type="ARBA" id="ARBA00010790"/>
    </source>
</evidence>
<comment type="cofactor">
    <cofactor evidence="2">
        <name>FAD</name>
        <dbReference type="ChEBI" id="CHEBI:57692"/>
    </cofactor>
</comment>
<dbReference type="PROSITE" id="PS00624">
    <property type="entry name" value="GMC_OXRED_2"/>
    <property type="match status" value="1"/>
</dbReference>
<comment type="similarity">
    <text evidence="1">Belongs to the GMC oxidoreductase family.</text>
</comment>
<accession>A0A6G1SCQ7</accession>
<evidence type="ECO:0000256" key="3">
    <source>
        <dbReference type="SAM" id="SignalP"/>
    </source>
</evidence>